<dbReference type="PANTHER" id="PTHR47058">
    <property type="entry name" value="REPLICATION PROTEIN A 14 KDA SUBUNIT A-RELATED"/>
    <property type="match status" value="1"/>
</dbReference>
<organism evidence="4 5">
    <name type="scientific">Urochloa decumbens</name>
    <dbReference type="NCBI Taxonomy" id="240449"/>
    <lineage>
        <taxon>Eukaryota</taxon>
        <taxon>Viridiplantae</taxon>
        <taxon>Streptophyta</taxon>
        <taxon>Embryophyta</taxon>
        <taxon>Tracheophyta</taxon>
        <taxon>Spermatophyta</taxon>
        <taxon>Magnoliopsida</taxon>
        <taxon>Liliopsida</taxon>
        <taxon>Poales</taxon>
        <taxon>Poaceae</taxon>
        <taxon>PACMAD clade</taxon>
        <taxon>Panicoideae</taxon>
        <taxon>Panicodae</taxon>
        <taxon>Paniceae</taxon>
        <taxon>Melinidinae</taxon>
        <taxon>Urochloa</taxon>
    </lineage>
</organism>
<sequence length="111" mass="12258">MKKIHDMDASSLPAFANGEILKTLVRQRVRTVVQVHRNDGGVLVGQSTDRHQLAIRGAMDVPVSHFMEVFGTAESDQSICAEVCTDFGNNFDAESFNGLCKFANKVKELFL</sequence>
<dbReference type="Proteomes" id="UP001497457">
    <property type="component" value="Chromosome 13rd"/>
</dbReference>
<accession>A0ABC8X0C9</accession>
<keyword evidence="5" id="KW-1185">Reference proteome</keyword>
<gene>
    <name evidence="4" type="ORF">URODEC1_LOCUS18877</name>
</gene>
<keyword evidence="3" id="KW-0539">Nucleus</keyword>
<dbReference type="GO" id="GO:0031981">
    <property type="term" value="C:nuclear lumen"/>
    <property type="evidence" value="ECO:0007669"/>
    <property type="project" value="UniProtKB-ARBA"/>
</dbReference>
<reference evidence="5" key="1">
    <citation type="submission" date="2024-06" db="EMBL/GenBank/DDBJ databases">
        <authorList>
            <person name="Ryan C."/>
        </authorList>
    </citation>
    <scope>NUCLEOTIDE SEQUENCE [LARGE SCALE GENOMIC DNA]</scope>
</reference>
<evidence type="ECO:0000256" key="2">
    <source>
        <dbReference type="ARBA" id="ARBA00009761"/>
    </source>
</evidence>
<dbReference type="SUPFAM" id="SSF50249">
    <property type="entry name" value="Nucleic acid-binding proteins"/>
    <property type="match status" value="1"/>
</dbReference>
<evidence type="ECO:0000256" key="3">
    <source>
        <dbReference type="ARBA" id="ARBA00023242"/>
    </source>
</evidence>
<dbReference type="Gene3D" id="2.40.50.140">
    <property type="entry name" value="Nucleic acid-binding proteins"/>
    <property type="match status" value="1"/>
</dbReference>
<dbReference type="EMBL" id="OZ075123">
    <property type="protein sequence ID" value="CAL4917954.1"/>
    <property type="molecule type" value="Genomic_DNA"/>
</dbReference>
<proteinExistence type="inferred from homology"/>
<comment type="similarity">
    <text evidence="2">Belongs to the replication factor A protein 3 family.</text>
</comment>
<dbReference type="CDD" id="cd04479">
    <property type="entry name" value="RPA3"/>
    <property type="match status" value="1"/>
</dbReference>
<dbReference type="Pfam" id="PF08661">
    <property type="entry name" value="Rep_fac-A_3"/>
    <property type="match status" value="1"/>
</dbReference>
<reference evidence="4 5" key="2">
    <citation type="submission" date="2024-10" db="EMBL/GenBank/DDBJ databases">
        <authorList>
            <person name="Ryan C."/>
        </authorList>
    </citation>
    <scope>NUCLEOTIDE SEQUENCE [LARGE SCALE GENOMIC DNA]</scope>
</reference>
<comment type="subcellular location">
    <subcellularLocation>
        <location evidence="1">Nucleus</location>
    </subcellularLocation>
</comment>
<dbReference type="InterPro" id="IPR012340">
    <property type="entry name" value="NA-bd_OB-fold"/>
</dbReference>
<evidence type="ECO:0000256" key="1">
    <source>
        <dbReference type="ARBA" id="ARBA00004123"/>
    </source>
</evidence>
<dbReference type="InterPro" id="IPR013970">
    <property type="entry name" value="Rfa2"/>
</dbReference>
<evidence type="ECO:0000313" key="4">
    <source>
        <dbReference type="EMBL" id="CAL4917954.1"/>
    </source>
</evidence>
<name>A0ABC8X0C9_9POAL</name>
<protein>
    <submittedName>
        <fullName evidence="4">Uncharacterized protein</fullName>
    </submittedName>
</protein>
<dbReference type="AlphaFoldDB" id="A0ABC8X0C9"/>
<dbReference type="PANTHER" id="PTHR47058:SF3">
    <property type="entry name" value="REPLICATION PROTEIN A 14 KDA SUBUNIT A-RELATED"/>
    <property type="match status" value="1"/>
</dbReference>
<evidence type="ECO:0000313" key="5">
    <source>
        <dbReference type="Proteomes" id="UP001497457"/>
    </source>
</evidence>